<dbReference type="AlphaFoldDB" id="A0A934SP24"/>
<dbReference type="EMBL" id="JAEPBG010000002">
    <property type="protein sequence ID" value="MBK4733995.1"/>
    <property type="molecule type" value="Genomic_DNA"/>
</dbReference>
<keyword evidence="1" id="KW-0472">Membrane</keyword>
<sequence>MRFRTPLLLIVLIAIALFAALNWAAFTAPAELNLLVTTVQAPLGLIMLGAVLLLTALFVVFAAYLQTTALLASRQHAKEMATQRKLADQAEASRIAELQHLLTSGLMKLEQQSREARGATTARMDQLEQELRTALTHECAGLAAQIGELEDRIGRQGTARTG</sequence>
<proteinExistence type="predicted"/>
<dbReference type="RefSeq" id="WP_200590785.1">
    <property type="nucleotide sequence ID" value="NZ_JAEPBG010000002.1"/>
</dbReference>
<evidence type="ECO:0000313" key="2">
    <source>
        <dbReference type="EMBL" id="MBK4733995.1"/>
    </source>
</evidence>
<name>A0A934SP24_9BURK</name>
<accession>A0A934SP24</accession>
<gene>
    <name evidence="2" type="ORF">JJB74_05160</name>
</gene>
<reference evidence="2" key="1">
    <citation type="submission" date="2021-01" db="EMBL/GenBank/DDBJ databases">
        <title>Genome sequence of strain Noviherbaspirillum sp. DKR-6.</title>
        <authorList>
            <person name="Chaudhary D.K."/>
        </authorList>
    </citation>
    <scope>NUCLEOTIDE SEQUENCE</scope>
    <source>
        <strain evidence="2">DKR-6</strain>
    </source>
</reference>
<comment type="caution">
    <text evidence="2">The sequence shown here is derived from an EMBL/GenBank/DDBJ whole genome shotgun (WGS) entry which is preliminary data.</text>
</comment>
<dbReference type="Proteomes" id="UP000622890">
    <property type="component" value="Unassembled WGS sequence"/>
</dbReference>
<keyword evidence="1" id="KW-0812">Transmembrane</keyword>
<evidence type="ECO:0000256" key="1">
    <source>
        <dbReference type="SAM" id="Phobius"/>
    </source>
</evidence>
<evidence type="ECO:0000313" key="3">
    <source>
        <dbReference type="Proteomes" id="UP000622890"/>
    </source>
</evidence>
<feature type="transmembrane region" description="Helical" evidence="1">
    <location>
        <begin position="43"/>
        <end position="65"/>
    </location>
</feature>
<protein>
    <submittedName>
        <fullName evidence="2">LapA family protein</fullName>
    </submittedName>
</protein>
<keyword evidence="1" id="KW-1133">Transmembrane helix</keyword>
<keyword evidence="3" id="KW-1185">Reference proteome</keyword>
<organism evidence="2 3">
    <name type="scientific">Noviherbaspirillum pedocola</name>
    <dbReference type="NCBI Taxonomy" id="2801341"/>
    <lineage>
        <taxon>Bacteria</taxon>
        <taxon>Pseudomonadati</taxon>
        <taxon>Pseudomonadota</taxon>
        <taxon>Betaproteobacteria</taxon>
        <taxon>Burkholderiales</taxon>
        <taxon>Oxalobacteraceae</taxon>
        <taxon>Noviherbaspirillum</taxon>
    </lineage>
</organism>